<evidence type="ECO:0000313" key="7">
    <source>
        <dbReference type="Proteomes" id="UP000039046"/>
    </source>
</evidence>
<dbReference type="CDD" id="cd06661">
    <property type="entry name" value="GGCT_like"/>
    <property type="match status" value="1"/>
</dbReference>
<evidence type="ECO:0000256" key="1">
    <source>
        <dbReference type="ARBA" id="ARBA00012346"/>
    </source>
</evidence>
<dbReference type="OrthoDB" id="2924818at2759"/>
<organism evidence="6 7">
    <name type="scientific">[Torrubiella] hemipterigena</name>
    <dbReference type="NCBI Taxonomy" id="1531966"/>
    <lineage>
        <taxon>Eukaryota</taxon>
        <taxon>Fungi</taxon>
        <taxon>Dikarya</taxon>
        <taxon>Ascomycota</taxon>
        <taxon>Pezizomycotina</taxon>
        <taxon>Sordariomycetes</taxon>
        <taxon>Hypocreomycetidae</taxon>
        <taxon>Hypocreales</taxon>
        <taxon>Clavicipitaceae</taxon>
        <taxon>Clavicipitaceae incertae sedis</taxon>
        <taxon>'Torrubiella' clade</taxon>
    </lineage>
</organism>
<name>A0A0A1TH31_9HYPO</name>
<dbReference type="STRING" id="1531966.A0A0A1TH31"/>
<evidence type="ECO:0000313" key="6">
    <source>
        <dbReference type="EMBL" id="CEJ94169.1"/>
    </source>
</evidence>
<feature type="binding site" evidence="4">
    <location>
        <position position="138"/>
    </location>
    <ligand>
        <name>substrate</name>
    </ligand>
</feature>
<dbReference type="InterPro" id="IPR013024">
    <property type="entry name" value="GGCT-like"/>
</dbReference>
<feature type="binding site" evidence="4">
    <location>
        <begin position="14"/>
        <end position="19"/>
    </location>
    <ligand>
        <name>substrate</name>
    </ligand>
</feature>
<dbReference type="Pfam" id="PF06094">
    <property type="entry name" value="GGACT"/>
    <property type="match status" value="1"/>
</dbReference>
<proteinExistence type="predicted"/>
<dbReference type="EC" id="4.3.2.9" evidence="1"/>
<dbReference type="PANTHER" id="PTHR12935">
    <property type="entry name" value="GAMMA-GLUTAMYLCYCLOTRANSFERASE"/>
    <property type="match status" value="1"/>
</dbReference>
<sequence length="179" mass="19696">MTATSSTAKAATIYLGFGSNIWKQQVKNRCHTSEYLGIARLPGYRWFIAAQGGANIIQGSDDDEVWGLAYSLQPEDEAALDVLERMPVHFTKEIVQVQLWDQEADDNPADPAQAPRIVAAIVYISHERTAVGEPRKEYVIRMNHAIADALSSGIPRAYIENVLRKWIPAGDGESGKTVG</sequence>
<gene>
    <name evidence="6" type="ORF">VHEMI09718</name>
</gene>
<evidence type="ECO:0000256" key="2">
    <source>
        <dbReference type="ARBA" id="ARBA00023239"/>
    </source>
</evidence>
<dbReference type="PANTHER" id="PTHR12935:SF0">
    <property type="entry name" value="GAMMA-GLUTAMYLCYCLOTRANSFERASE"/>
    <property type="match status" value="1"/>
</dbReference>
<dbReference type="InterPro" id="IPR017939">
    <property type="entry name" value="G-Glutamylcylcotransferase"/>
</dbReference>
<dbReference type="SUPFAM" id="SSF110857">
    <property type="entry name" value="Gamma-glutamyl cyclotransferase-like"/>
    <property type="match status" value="1"/>
</dbReference>
<accession>A0A0A1TH31</accession>
<dbReference type="InterPro" id="IPR036568">
    <property type="entry name" value="GGCT-like_sf"/>
</dbReference>
<dbReference type="Proteomes" id="UP000039046">
    <property type="component" value="Unassembled WGS sequence"/>
</dbReference>
<reference evidence="6 7" key="1">
    <citation type="journal article" date="2015" name="Genome Announc.">
        <title>Draft Genome Sequence and Gene Annotation of the Entomopathogenic Fungus Verticillium hemipterigenum.</title>
        <authorList>
            <person name="Horn F."/>
            <person name="Habel A."/>
            <person name="Scharf D.H."/>
            <person name="Dworschak J."/>
            <person name="Brakhage A.A."/>
            <person name="Guthke R."/>
            <person name="Hertweck C."/>
            <person name="Linde J."/>
        </authorList>
    </citation>
    <scope>NUCLEOTIDE SEQUENCE [LARGE SCALE GENOMIC DNA]</scope>
</reference>
<dbReference type="AlphaFoldDB" id="A0A0A1TH31"/>
<dbReference type="Gene3D" id="3.10.490.10">
    <property type="entry name" value="Gamma-glutamyl cyclotransferase-like"/>
    <property type="match status" value="1"/>
</dbReference>
<dbReference type="GO" id="GO:0003839">
    <property type="term" value="F:gamma-glutamylcyclotransferase activity"/>
    <property type="evidence" value="ECO:0007669"/>
    <property type="project" value="UniProtKB-EC"/>
</dbReference>
<keyword evidence="2" id="KW-0456">Lyase</keyword>
<protein>
    <recommendedName>
        <fullName evidence="1">gamma-glutamylcyclotransferase</fullName>
        <ecNumber evidence="1">4.3.2.9</ecNumber>
    </recommendedName>
</protein>
<evidence type="ECO:0000256" key="4">
    <source>
        <dbReference type="PIRSR" id="PIRSR617939-2"/>
    </source>
</evidence>
<evidence type="ECO:0000259" key="5">
    <source>
        <dbReference type="Pfam" id="PF06094"/>
    </source>
</evidence>
<keyword evidence="7" id="KW-1185">Reference proteome</keyword>
<feature type="active site" description="Proton acceptor" evidence="3">
    <location>
        <position position="84"/>
    </location>
</feature>
<dbReference type="EMBL" id="CDHN01000006">
    <property type="protein sequence ID" value="CEJ94169.1"/>
    <property type="molecule type" value="Genomic_DNA"/>
</dbReference>
<feature type="domain" description="Gamma-glutamylcyclotransferase AIG2-like" evidence="5">
    <location>
        <begin position="29"/>
        <end position="127"/>
    </location>
</feature>
<evidence type="ECO:0000256" key="3">
    <source>
        <dbReference type="PIRSR" id="PIRSR617939-1"/>
    </source>
</evidence>
<dbReference type="InterPro" id="IPR009288">
    <property type="entry name" value="AIG2-like_dom"/>
</dbReference>
<dbReference type="HOGENOM" id="CLU_048475_1_2_1"/>